<dbReference type="Gene3D" id="4.10.280.10">
    <property type="entry name" value="Helix-loop-helix DNA-binding domain"/>
    <property type="match status" value="1"/>
</dbReference>
<dbReference type="PANTHER" id="PTHR11969:SF54">
    <property type="entry name" value="MAD-LIKE PROTEIN 1"/>
    <property type="match status" value="1"/>
</dbReference>
<evidence type="ECO:0000256" key="1">
    <source>
        <dbReference type="ARBA" id="ARBA00004123"/>
    </source>
</evidence>
<comment type="subcellular location">
    <subcellularLocation>
        <location evidence="1">Nucleus</location>
    </subcellularLocation>
</comment>
<sequence>MSIAALIQAAEYIERRDRVFFVAEAEHGYASSLPAYEESRSGGKRPKTKKSQGSRTTHNELEKNRRAHLRSCLEKLKDMVPLGPEAPRHTTLGLLTKAKRFIKSLEEREKRHSSHKEQLAREQRFLRRRLAQLRASPRDITSRSLSESSMTHAHATRADSLSSLESSSGVSTAERSPSSVSESDEVDVIGYTSNQSDSESLVSGHSGDSGVGVVRARRARAPSPAAPAPPAAPAAPVYTTARPRRSARSTRV</sequence>
<evidence type="ECO:0000256" key="5">
    <source>
        <dbReference type="ARBA" id="ARBA00023242"/>
    </source>
</evidence>
<accession>A0ABM3MU10</accession>
<feature type="region of interest" description="Disordered" evidence="7">
    <location>
        <begin position="136"/>
        <end position="252"/>
    </location>
</feature>
<feature type="region of interest" description="Disordered" evidence="7">
    <location>
        <begin position="34"/>
        <end position="66"/>
    </location>
</feature>
<protein>
    <submittedName>
        <fullName evidence="10">Max dimerization protein 4-like isoform X1</fullName>
    </submittedName>
</protein>
<feature type="domain" description="BHLH" evidence="8">
    <location>
        <begin position="53"/>
        <end position="105"/>
    </location>
</feature>
<dbReference type="SMART" id="SM00353">
    <property type="entry name" value="HLH"/>
    <property type="match status" value="1"/>
</dbReference>
<dbReference type="InterPro" id="IPR036638">
    <property type="entry name" value="HLH_DNA-bd_sf"/>
</dbReference>
<feature type="compositionally biased region" description="Basic residues" evidence="7">
    <location>
        <begin position="242"/>
        <end position="252"/>
    </location>
</feature>
<gene>
    <name evidence="10" type="primary">LOC113513188</name>
</gene>
<evidence type="ECO:0000259" key="8">
    <source>
        <dbReference type="PROSITE" id="PS50888"/>
    </source>
</evidence>
<organism evidence="9 10">
    <name type="scientific">Galleria mellonella</name>
    <name type="common">Greater wax moth</name>
    <dbReference type="NCBI Taxonomy" id="7137"/>
    <lineage>
        <taxon>Eukaryota</taxon>
        <taxon>Metazoa</taxon>
        <taxon>Ecdysozoa</taxon>
        <taxon>Arthropoda</taxon>
        <taxon>Hexapoda</taxon>
        <taxon>Insecta</taxon>
        <taxon>Pterygota</taxon>
        <taxon>Neoptera</taxon>
        <taxon>Endopterygota</taxon>
        <taxon>Lepidoptera</taxon>
        <taxon>Glossata</taxon>
        <taxon>Ditrysia</taxon>
        <taxon>Pyraloidea</taxon>
        <taxon>Pyralidae</taxon>
        <taxon>Galleriinae</taxon>
        <taxon>Galleria</taxon>
    </lineage>
</organism>
<evidence type="ECO:0000256" key="6">
    <source>
        <dbReference type="SAM" id="Coils"/>
    </source>
</evidence>
<feature type="coiled-coil region" evidence="6">
    <location>
        <begin position="102"/>
        <end position="136"/>
    </location>
</feature>
<feature type="compositionally biased region" description="Basic residues" evidence="7">
    <location>
        <begin position="42"/>
        <end position="52"/>
    </location>
</feature>
<dbReference type="GeneID" id="113513188"/>
<feature type="compositionally biased region" description="Low complexity" evidence="7">
    <location>
        <begin position="200"/>
        <end position="214"/>
    </location>
</feature>
<evidence type="ECO:0000313" key="9">
    <source>
        <dbReference type="Proteomes" id="UP001652740"/>
    </source>
</evidence>
<keyword evidence="4" id="KW-0804">Transcription</keyword>
<dbReference type="InterPro" id="IPR011598">
    <property type="entry name" value="bHLH_dom"/>
</dbReference>
<name>A0ABM3MU10_GALME</name>
<proteinExistence type="predicted"/>
<reference evidence="10" key="1">
    <citation type="submission" date="2025-08" db="UniProtKB">
        <authorList>
            <consortium name="RefSeq"/>
        </authorList>
    </citation>
    <scope>IDENTIFICATION</scope>
    <source>
        <tissue evidence="10">Whole larvae</tissue>
    </source>
</reference>
<evidence type="ECO:0000256" key="4">
    <source>
        <dbReference type="ARBA" id="ARBA00023163"/>
    </source>
</evidence>
<evidence type="ECO:0000256" key="2">
    <source>
        <dbReference type="ARBA" id="ARBA00023015"/>
    </source>
</evidence>
<keyword evidence="2" id="KW-0805">Transcription regulation</keyword>
<feature type="compositionally biased region" description="Polar residues" evidence="7">
    <location>
        <begin position="142"/>
        <end position="151"/>
    </location>
</feature>
<dbReference type="SUPFAM" id="SSF47459">
    <property type="entry name" value="HLH, helix-loop-helix DNA-binding domain"/>
    <property type="match status" value="1"/>
</dbReference>
<evidence type="ECO:0000256" key="3">
    <source>
        <dbReference type="ARBA" id="ARBA00023125"/>
    </source>
</evidence>
<evidence type="ECO:0000313" key="10">
    <source>
        <dbReference type="RefSeq" id="XP_052754849.1"/>
    </source>
</evidence>
<evidence type="ECO:0000256" key="7">
    <source>
        <dbReference type="SAM" id="MobiDB-lite"/>
    </source>
</evidence>
<keyword evidence="5" id="KW-0539">Nucleus</keyword>
<dbReference type="PANTHER" id="PTHR11969">
    <property type="entry name" value="MAX DIMERIZATION, MAD"/>
    <property type="match status" value="1"/>
</dbReference>
<keyword evidence="9" id="KW-1185">Reference proteome</keyword>
<dbReference type="Proteomes" id="UP001652740">
    <property type="component" value="Unplaced"/>
</dbReference>
<keyword evidence="3" id="KW-0238">DNA-binding</keyword>
<feature type="compositionally biased region" description="Pro residues" evidence="7">
    <location>
        <begin position="224"/>
        <end position="233"/>
    </location>
</feature>
<dbReference type="PROSITE" id="PS50888">
    <property type="entry name" value="BHLH"/>
    <property type="match status" value="1"/>
</dbReference>
<dbReference type="Pfam" id="PF00010">
    <property type="entry name" value="HLH"/>
    <property type="match status" value="1"/>
</dbReference>
<keyword evidence="6" id="KW-0175">Coiled coil</keyword>
<dbReference type="CDD" id="cd11401">
    <property type="entry name" value="bHLHzip_Mad"/>
    <property type="match status" value="1"/>
</dbReference>
<dbReference type="RefSeq" id="XP_052754849.1">
    <property type="nucleotide sequence ID" value="XM_052898889.1"/>
</dbReference>